<evidence type="ECO:0000256" key="1">
    <source>
        <dbReference type="SAM" id="SignalP"/>
    </source>
</evidence>
<dbReference type="AlphaFoldDB" id="A0A1B0GIH7"/>
<dbReference type="EMBL" id="AJWK01014143">
    <property type="status" value="NOT_ANNOTATED_CDS"/>
    <property type="molecule type" value="Genomic_DNA"/>
</dbReference>
<dbReference type="VEuPathDB" id="VectorBase:LLOJ004524"/>
<sequence>MKFFAAFLICIFFISLEMNEIVAQCPRCATHYKPICAENEKTKERQNFQNDCFLLGQNCYSDDKYVKLHDGECDLDRYTAE</sequence>
<feature type="signal peptide" evidence="1">
    <location>
        <begin position="1"/>
        <end position="23"/>
    </location>
</feature>
<protein>
    <submittedName>
        <fullName evidence="3">Putative vasotab tabanus bromius</fullName>
    </submittedName>
</protein>
<feature type="chain" id="PRO_5044555654" evidence="1">
    <location>
        <begin position="24"/>
        <end position="81"/>
    </location>
</feature>
<dbReference type="PROSITE" id="PS51465">
    <property type="entry name" value="KAZAL_2"/>
    <property type="match status" value="1"/>
</dbReference>
<dbReference type="SUPFAM" id="SSF100895">
    <property type="entry name" value="Kazal-type serine protease inhibitors"/>
    <property type="match status" value="1"/>
</dbReference>
<dbReference type="InterPro" id="IPR002350">
    <property type="entry name" value="Kazal_dom"/>
</dbReference>
<dbReference type="CDD" id="cd00104">
    <property type="entry name" value="KAZAL_FS"/>
    <property type="match status" value="1"/>
</dbReference>
<dbReference type="EnsemblMetazoa" id="LLOJ004524-RA">
    <property type="protein sequence ID" value="LLOJ004524-PA"/>
    <property type="gene ID" value="LLOJ004524"/>
</dbReference>
<evidence type="ECO:0000313" key="3">
    <source>
        <dbReference type="EMBL" id="MBC1180737.1"/>
    </source>
</evidence>
<reference evidence="5" key="1">
    <citation type="submission" date="2012-05" db="EMBL/GenBank/DDBJ databases">
        <title>Whole Genome Assembly of Lutzomyia longipalpis.</title>
        <authorList>
            <person name="Richards S."/>
            <person name="Qu C."/>
            <person name="Dillon R."/>
            <person name="Worley K."/>
            <person name="Scherer S."/>
            <person name="Batterton M."/>
            <person name="Taylor A."/>
            <person name="Hawes A."/>
            <person name="Hernandez B."/>
            <person name="Kovar C."/>
            <person name="Mandapat C."/>
            <person name="Pham C."/>
            <person name="Qu C."/>
            <person name="Jing C."/>
            <person name="Bess C."/>
            <person name="Bandaranaike D."/>
            <person name="Ngo D."/>
            <person name="Ongeri F."/>
            <person name="Arias F."/>
            <person name="Lara F."/>
            <person name="Weissenberger G."/>
            <person name="Kamau G."/>
            <person name="Han H."/>
            <person name="Shen H."/>
            <person name="Dinh H."/>
            <person name="Khalil I."/>
            <person name="Jones J."/>
            <person name="Shafer J."/>
            <person name="Jayaseelan J."/>
            <person name="Quiroz J."/>
            <person name="Blankenburg K."/>
            <person name="Nguyen L."/>
            <person name="Jackson L."/>
            <person name="Francisco L."/>
            <person name="Tang L.-Y."/>
            <person name="Pu L.-L."/>
            <person name="Perales L."/>
            <person name="Lorensuhewa L."/>
            <person name="Munidasa M."/>
            <person name="Coyle M."/>
            <person name="Taylor M."/>
            <person name="Puazo M."/>
            <person name="Firestine M."/>
            <person name="Scheel M."/>
            <person name="Javaid M."/>
            <person name="Wang M."/>
            <person name="Li M."/>
            <person name="Tabassum N."/>
            <person name="Saada N."/>
            <person name="Osuji N."/>
            <person name="Aqrawi P."/>
            <person name="Fu Q."/>
            <person name="Thornton R."/>
            <person name="Raj R."/>
            <person name="Goodspeed R."/>
            <person name="Mata R."/>
            <person name="Najjar R."/>
            <person name="Gubbala S."/>
            <person name="Lee S."/>
            <person name="Denson S."/>
            <person name="Patil S."/>
            <person name="Macmil S."/>
            <person name="Qi S."/>
            <person name="Matskevitch T."/>
            <person name="Palculict T."/>
            <person name="Mathew T."/>
            <person name="Vee V."/>
            <person name="Velamala V."/>
            <person name="Korchina V."/>
            <person name="Cai W."/>
            <person name="Liu W."/>
            <person name="Dai W."/>
            <person name="Zou X."/>
            <person name="Zhu Y."/>
            <person name="Zhang Y."/>
            <person name="Wu Y.-Q."/>
            <person name="Xin Y."/>
            <person name="Nazarath L."/>
            <person name="Kovar C."/>
            <person name="Han Y."/>
            <person name="Muzny D."/>
            <person name="Gibbs R."/>
        </authorList>
    </citation>
    <scope>NUCLEOTIDE SEQUENCE [LARGE SCALE GENOMIC DNA]</scope>
    <source>
        <strain evidence="5">Jacobina</strain>
    </source>
</reference>
<evidence type="ECO:0000313" key="5">
    <source>
        <dbReference type="Proteomes" id="UP000092461"/>
    </source>
</evidence>
<dbReference type="Gene3D" id="3.30.60.30">
    <property type="match status" value="1"/>
</dbReference>
<dbReference type="InterPro" id="IPR036058">
    <property type="entry name" value="Kazal_dom_sf"/>
</dbReference>
<keyword evidence="1" id="KW-0732">Signal</keyword>
<accession>A0A1B0GIH7</accession>
<evidence type="ECO:0000259" key="2">
    <source>
        <dbReference type="PROSITE" id="PS51465"/>
    </source>
</evidence>
<organism evidence="4 5">
    <name type="scientific">Lutzomyia longipalpis</name>
    <name type="common">Sand fly</name>
    <dbReference type="NCBI Taxonomy" id="7200"/>
    <lineage>
        <taxon>Eukaryota</taxon>
        <taxon>Metazoa</taxon>
        <taxon>Ecdysozoa</taxon>
        <taxon>Arthropoda</taxon>
        <taxon>Hexapoda</taxon>
        <taxon>Insecta</taxon>
        <taxon>Pterygota</taxon>
        <taxon>Neoptera</taxon>
        <taxon>Endopterygota</taxon>
        <taxon>Diptera</taxon>
        <taxon>Nematocera</taxon>
        <taxon>Psychodoidea</taxon>
        <taxon>Psychodidae</taxon>
        <taxon>Lutzomyia</taxon>
        <taxon>Lutzomyia</taxon>
    </lineage>
</organism>
<evidence type="ECO:0000313" key="4">
    <source>
        <dbReference type="EnsemblMetazoa" id="LLOJ004524-PA"/>
    </source>
</evidence>
<name>A0A1B0GIH7_LUTLO</name>
<keyword evidence="5" id="KW-1185">Reference proteome</keyword>
<reference evidence="3" key="2">
    <citation type="journal article" date="2020" name="BMC">
        <title>Leishmania infection induces a limited differential gene expression in the sand fly midgut.</title>
        <authorList>
            <person name="Coutinho-Abreu I.V."/>
            <person name="Serafim T.D."/>
            <person name="Meneses C."/>
            <person name="Kamhawi S."/>
            <person name="Oliveira F."/>
            <person name="Valenzuela J.G."/>
        </authorList>
    </citation>
    <scope>NUCLEOTIDE SEQUENCE</scope>
    <source>
        <strain evidence="3">Jacobina</strain>
        <tissue evidence="3">Midgut</tissue>
    </source>
</reference>
<reference evidence="4" key="3">
    <citation type="submission" date="2020-05" db="UniProtKB">
        <authorList>
            <consortium name="EnsemblMetazoa"/>
        </authorList>
    </citation>
    <scope>IDENTIFICATION</scope>
    <source>
        <strain evidence="4">Jacobina</strain>
    </source>
</reference>
<feature type="domain" description="Kazal-like" evidence="2">
    <location>
        <begin position="19"/>
        <end position="75"/>
    </location>
</feature>
<dbReference type="Proteomes" id="UP000092461">
    <property type="component" value="Unassembled WGS sequence"/>
</dbReference>
<proteinExistence type="predicted"/>
<dbReference type="EMBL" id="GITU01012034">
    <property type="protein sequence ID" value="MBC1180737.1"/>
    <property type="molecule type" value="Transcribed_RNA"/>
</dbReference>